<dbReference type="PANTHER" id="PTHR21666">
    <property type="entry name" value="PEPTIDASE-RELATED"/>
    <property type="match status" value="1"/>
</dbReference>
<keyword evidence="3" id="KW-1133">Transmembrane helix</keyword>
<evidence type="ECO:0000313" key="5">
    <source>
        <dbReference type="EMBL" id="TSD65118.1"/>
    </source>
</evidence>
<dbReference type="InterPro" id="IPR050570">
    <property type="entry name" value="Cell_wall_metabolism_enzyme"/>
</dbReference>
<keyword evidence="3" id="KW-0472">Membrane</keyword>
<evidence type="ECO:0000256" key="1">
    <source>
        <dbReference type="SAM" id="Coils"/>
    </source>
</evidence>
<proteinExistence type="predicted"/>
<dbReference type="InterPro" id="IPR011055">
    <property type="entry name" value="Dup_hybrid_motif"/>
</dbReference>
<keyword evidence="1" id="KW-0175">Coiled coil</keyword>
<dbReference type="InterPro" id="IPR016047">
    <property type="entry name" value="M23ase_b-sheet_dom"/>
</dbReference>
<feature type="domain" description="M23ase beta-sheet core" evidence="4">
    <location>
        <begin position="254"/>
        <end position="350"/>
    </location>
</feature>
<dbReference type="SUPFAM" id="SSF51261">
    <property type="entry name" value="Duplicated hybrid motif"/>
    <property type="match status" value="1"/>
</dbReference>
<feature type="region of interest" description="Disordered" evidence="2">
    <location>
        <begin position="89"/>
        <end position="176"/>
    </location>
</feature>
<organism evidence="5 6">
    <name type="scientific">Aeromicrobium piscarium</name>
    <dbReference type="NCBI Taxonomy" id="2590901"/>
    <lineage>
        <taxon>Bacteria</taxon>
        <taxon>Bacillati</taxon>
        <taxon>Actinomycetota</taxon>
        <taxon>Actinomycetes</taxon>
        <taxon>Propionibacteriales</taxon>
        <taxon>Nocardioidaceae</taxon>
        <taxon>Aeromicrobium</taxon>
    </lineage>
</organism>
<sequence length="361" mass="37742">MTTASRRSPAPADGPRPRGGTRRRQRPQRRWASPLVIGTVSLAAAAGGVAATTGEDAPVTSVAPAPLAVADVPTVPDVVEESIDPTAAVELESAPAPDAQGLATEAETGQDVDPVDPQTADEPPEPGAEPEAAEPTEPGVAAPDPTPLTDGTSPLASQLRAQSAVPEDTTGPVNLASALLPPMLPDFAAQREALNAEKERIAGLVEERRAQLQAEEEARAAEEARTANEWVMPLENYRLSARFGQAGRMWSSGRHTGIDLSAPSGTPLYAMQDAVVASTGYAGAYGNRTVLRLADGTELWYAHQSRIDVEPGQVVRKGDQIGAVGATGNVTGPHLHLEVHLEDESEAVDPLPIMEEHGLRP</sequence>
<comment type="caution">
    <text evidence="5">The sequence shown here is derived from an EMBL/GenBank/DDBJ whole genome shotgun (WGS) entry which is preliminary data.</text>
</comment>
<dbReference type="Gene3D" id="2.70.70.10">
    <property type="entry name" value="Glucose Permease (Domain IIA)"/>
    <property type="match status" value="1"/>
</dbReference>
<gene>
    <name evidence="5" type="ORF">FNM00_05265</name>
</gene>
<feature type="coiled-coil region" evidence="1">
    <location>
        <begin position="195"/>
        <end position="225"/>
    </location>
</feature>
<dbReference type="FunFam" id="2.70.70.10:FF:000013">
    <property type="entry name" value="Peptidase family M23"/>
    <property type="match status" value="1"/>
</dbReference>
<dbReference type="Pfam" id="PF01551">
    <property type="entry name" value="Peptidase_M23"/>
    <property type="match status" value="1"/>
</dbReference>
<reference evidence="5 6" key="1">
    <citation type="submission" date="2019-07" db="EMBL/GenBank/DDBJ databases">
        <authorList>
            <person name="Zhao L.H."/>
        </authorList>
    </citation>
    <scope>NUCLEOTIDE SEQUENCE [LARGE SCALE GENOMIC DNA]</scope>
    <source>
        <strain evidence="5 6">Co35</strain>
    </source>
</reference>
<evidence type="ECO:0000259" key="4">
    <source>
        <dbReference type="Pfam" id="PF01551"/>
    </source>
</evidence>
<dbReference type="Proteomes" id="UP000316988">
    <property type="component" value="Unassembled WGS sequence"/>
</dbReference>
<dbReference type="PANTHER" id="PTHR21666:SF270">
    <property type="entry name" value="MUREIN HYDROLASE ACTIVATOR ENVC"/>
    <property type="match status" value="1"/>
</dbReference>
<keyword evidence="6" id="KW-1185">Reference proteome</keyword>
<feature type="compositionally biased region" description="Polar residues" evidence="2">
    <location>
        <begin position="149"/>
        <end position="161"/>
    </location>
</feature>
<protein>
    <submittedName>
        <fullName evidence="5">M23 family metallopeptidase</fullName>
    </submittedName>
</protein>
<feature type="compositionally biased region" description="Basic residues" evidence="2">
    <location>
        <begin position="19"/>
        <end position="29"/>
    </location>
</feature>
<keyword evidence="3" id="KW-0812">Transmembrane</keyword>
<feature type="compositionally biased region" description="Low complexity" evidence="2">
    <location>
        <begin position="129"/>
        <end position="143"/>
    </location>
</feature>
<name>A0A554SFJ5_9ACTN</name>
<dbReference type="AlphaFoldDB" id="A0A554SFJ5"/>
<dbReference type="OrthoDB" id="1099523at2"/>
<feature type="compositionally biased region" description="Low complexity" evidence="2">
    <location>
        <begin position="1"/>
        <end position="13"/>
    </location>
</feature>
<accession>A0A554SFJ5</accession>
<dbReference type="CDD" id="cd12797">
    <property type="entry name" value="M23_peptidase"/>
    <property type="match status" value="1"/>
</dbReference>
<dbReference type="RefSeq" id="WP_143912168.1">
    <property type="nucleotide sequence ID" value="NZ_VLNT01000003.1"/>
</dbReference>
<evidence type="ECO:0000256" key="3">
    <source>
        <dbReference type="SAM" id="Phobius"/>
    </source>
</evidence>
<evidence type="ECO:0000256" key="2">
    <source>
        <dbReference type="SAM" id="MobiDB-lite"/>
    </source>
</evidence>
<feature type="transmembrane region" description="Helical" evidence="3">
    <location>
        <begin position="31"/>
        <end position="51"/>
    </location>
</feature>
<feature type="region of interest" description="Disordered" evidence="2">
    <location>
        <begin position="1"/>
        <end position="34"/>
    </location>
</feature>
<dbReference type="EMBL" id="VLNT01000003">
    <property type="protein sequence ID" value="TSD65118.1"/>
    <property type="molecule type" value="Genomic_DNA"/>
</dbReference>
<dbReference type="GO" id="GO:0004222">
    <property type="term" value="F:metalloendopeptidase activity"/>
    <property type="evidence" value="ECO:0007669"/>
    <property type="project" value="TreeGrafter"/>
</dbReference>
<evidence type="ECO:0000313" key="6">
    <source>
        <dbReference type="Proteomes" id="UP000316988"/>
    </source>
</evidence>